<reference evidence="1 2" key="1">
    <citation type="journal article" date="2015" name="Int. J. Syst. Evol. Microbiol.">
        <title>Youhaiella tibetensis gen. nov., sp. nov., isolated from subsurface sediment.</title>
        <authorList>
            <person name="Wang Y.X."/>
            <person name="Huang F.Q."/>
            <person name="Nogi Y."/>
            <person name="Pang S.J."/>
            <person name="Wang P.K."/>
            <person name="Lv J."/>
        </authorList>
    </citation>
    <scope>NUCLEOTIDE SEQUENCE [LARGE SCALE GENOMIC DNA]</scope>
    <source>
        <strain evidence="2">fig4</strain>
    </source>
</reference>
<name>A0A5B9DKE0_9HYPH</name>
<dbReference type="InterPro" id="IPR018661">
    <property type="entry name" value="DUF2093"/>
</dbReference>
<evidence type="ECO:0000313" key="2">
    <source>
        <dbReference type="Proteomes" id="UP000321062"/>
    </source>
</evidence>
<dbReference type="EMBL" id="CP041690">
    <property type="protein sequence ID" value="QEE19536.1"/>
    <property type="molecule type" value="Genomic_DNA"/>
</dbReference>
<protein>
    <submittedName>
        <fullName evidence="1">DUF2093 domain-containing protein</fullName>
    </submittedName>
</protein>
<dbReference type="OrthoDB" id="9801906at2"/>
<sequence>MNIFDKGFTPSEAQIRYMDGDFVVLKPGSFVRCAITGKAIPIDELSYWSVDRQEPYADATAAYQAYQRFGLNG</sequence>
<evidence type="ECO:0000313" key="1">
    <source>
        <dbReference type="EMBL" id="QEE19536.1"/>
    </source>
</evidence>
<organism evidence="1 2">
    <name type="scientific">Paradevosia tibetensis</name>
    <dbReference type="NCBI Taxonomy" id="1447062"/>
    <lineage>
        <taxon>Bacteria</taxon>
        <taxon>Pseudomonadati</taxon>
        <taxon>Pseudomonadota</taxon>
        <taxon>Alphaproteobacteria</taxon>
        <taxon>Hyphomicrobiales</taxon>
        <taxon>Devosiaceae</taxon>
        <taxon>Paradevosia</taxon>
    </lineage>
</organism>
<accession>A0A5B9DKE0</accession>
<keyword evidence="2" id="KW-1185">Reference proteome</keyword>
<dbReference type="Pfam" id="PF09866">
    <property type="entry name" value="DUF2093"/>
    <property type="match status" value="1"/>
</dbReference>
<proteinExistence type="predicted"/>
<dbReference type="RefSeq" id="WP_049704153.1">
    <property type="nucleotide sequence ID" value="NZ_BMFM01000001.1"/>
</dbReference>
<dbReference type="AlphaFoldDB" id="A0A5B9DKE0"/>
<dbReference type="Proteomes" id="UP000321062">
    <property type="component" value="Chromosome"/>
</dbReference>
<gene>
    <name evidence="1" type="ORF">FNA67_04825</name>
</gene>
<dbReference type="KEGG" id="yti:FNA67_04825"/>